<reference evidence="2 3" key="2">
    <citation type="submission" date="2018-11" db="EMBL/GenBank/DDBJ databases">
        <authorList>
            <consortium name="Pathogen Informatics"/>
        </authorList>
    </citation>
    <scope>NUCLEOTIDE SEQUENCE [LARGE SCALE GENOMIC DNA]</scope>
</reference>
<evidence type="ECO:0000313" key="3">
    <source>
        <dbReference type="Proteomes" id="UP000271098"/>
    </source>
</evidence>
<dbReference type="WBParaSite" id="GPUH_0002033201-mRNA-1">
    <property type="protein sequence ID" value="GPUH_0002033201-mRNA-1"/>
    <property type="gene ID" value="GPUH_0002033201"/>
</dbReference>
<dbReference type="EMBL" id="UYRT01090181">
    <property type="protein sequence ID" value="VDN35774.1"/>
    <property type="molecule type" value="Genomic_DNA"/>
</dbReference>
<feature type="region of interest" description="Disordered" evidence="1">
    <location>
        <begin position="76"/>
        <end position="95"/>
    </location>
</feature>
<reference evidence="4" key="1">
    <citation type="submission" date="2016-06" db="UniProtKB">
        <authorList>
            <consortium name="WormBaseParasite"/>
        </authorList>
    </citation>
    <scope>IDENTIFICATION</scope>
</reference>
<gene>
    <name evidence="2" type="ORF">GPUH_LOCUS20307</name>
</gene>
<organism evidence="4">
    <name type="scientific">Gongylonema pulchrum</name>
    <dbReference type="NCBI Taxonomy" id="637853"/>
    <lineage>
        <taxon>Eukaryota</taxon>
        <taxon>Metazoa</taxon>
        <taxon>Ecdysozoa</taxon>
        <taxon>Nematoda</taxon>
        <taxon>Chromadorea</taxon>
        <taxon>Rhabditida</taxon>
        <taxon>Spirurina</taxon>
        <taxon>Spiruromorpha</taxon>
        <taxon>Spiruroidea</taxon>
        <taxon>Gongylonematidae</taxon>
        <taxon>Gongylonema</taxon>
    </lineage>
</organism>
<proteinExistence type="predicted"/>
<evidence type="ECO:0000313" key="4">
    <source>
        <dbReference type="WBParaSite" id="GPUH_0002033201-mRNA-1"/>
    </source>
</evidence>
<sequence length="140" mass="15919">MTPEMCEEARYRLYELTIDDEYGAGYRRARTDPDRYRILQELMENNMAMQPVACTFQEQESMQEDADIADASAIVEPTGPLGTSEDLEPPSISPDANEYLEPVVLSEDFIFLNHLPTHDVGTEKHLAEILEEGFIEMDAE</sequence>
<accession>A0A183EH66</accession>
<evidence type="ECO:0000256" key="1">
    <source>
        <dbReference type="SAM" id="MobiDB-lite"/>
    </source>
</evidence>
<keyword evidence="3" id="KW-1185">Reference proteome</keyword>
<protein>
    <submittedName>
        <fullName evidence="4">Reverse transcriptase domain-containing protein</fullName>
    </submittedName>
</protein>
<name>A0A183EH66_9BILA</name>
<dbReference type="Proteomes" id="UP000271098">
    <property type="component" value="Unassembled WGS sequence"/>
</dbReference>
<evidence type="ECO:0000313" key="2">
    <source>
        <dbReference type="EMBL" id="VDN35774.1"/>
    </source>
</evidence>
<dbReference type="AlphaFoldDB" id="A0A183EH66"/>